<organism evidence="1 2">
    <name type="scientific">Fusarium longipes</name>
    <dbReference type="NCBI Taxonomy" id="694270"/>
    <lineage>
        <taxon>Eukaryota</taxon>
        <taxon>Fungi</taxon>
        <taxon>Dikarya</taxon>
        <taxon>Ascomycota</taxon>
        <taxon>Pezizomycotina</taxon>
        <taxon>Sordariomycetes</taxon>
        <taxon>Hypocreomycetidae</taxon>
        <taxon>Hypocreales</taxon>
        <taxon>Nectriaceae</taxon>
        <taxon>Fusarium</taxon>
    </lineage>
</organism>
<reference evidence="1 2" key="1">
    <citation type="journal article" date="2018" name="PLoS Pathog.">
        <title>Evolution of structural diversity of trichothecenes, a family of toxins produced by plant pathogenic and entomopathogenic fungi.</title>
        <authorList>
            <person name="Proctor R.H."/>
            <person name="McCormick S.P."/>
            <person name="Kim H.S."/>
            <person name="Cardoza R.E."/>
            <person name="Stanley A.M."/>
            <person name="Lindo L."/>
            <person name="Kelly A."/>
            <person name="Brown D.W."/>
            <person name="Lee T."/>
            <person name="Vaughan M.M."/>
            <person name="Alexander N.J."/>
            <person name="Busman M."/>
            <person name="Gutierrez S."/>
        </authorList>
    </citation>
    <scope>NUCLEOTIDE SEQUENCE [LARGE SCALE GENOMIC DNA]</scope>
    <source>
        <strain evidence="1 2">NRRL 20695</strain>
    </source>
</reference>
<dbReference type="Proteomes" id="UP000266234">
    <property type="component" value="Unassembled WGS sequence"/>
</dbReference>
<accession>A0A395SY05</accession>
<gene>
    <name evidence="1" type="ORF">FLONG3_4499</name>
</gene>
<dbReference type="STRING" id="694270.A0A395SY05"/>
<comment type="caution">
    <text evidence="1">The sequence shown here is derived from an EMBL/GenBank/DDBJ whole genome shotgun (WGS) entry which is preliminary data.</text>
</comment>
<evidence type="ECO:0000313" key="1">
    <source>
        <dbReference type="EMBL" id="RGP77361.1"/>
    </source>
</evidence>
<sequence length="531" mass="60714">MSTRVKGPTLTDLPAEILQSICANLCLHCQTPHAVDAPYHLAQTGLLDQKALVSLSLTCRQLRAVAQPVLFHVYLSDSLHCTPVISSPPQDPKLNFGTNLFNLRRYFHERRRASLFLRTLLERDDLAACVRALSLHLPPWEAPLHIDQEGNLELSRLRKFETGLVVDVVTEATQRVLQGGMGGHLAKTRQSINDQLERVQEHIILLCASSLEQLCIERTLLLDDLVNMPYDWRGWSYSLPKLNYLAFLGKRYDGDDTYYYKEARSLISSATKLCTLVLSDRNTFNEPWMIFKDRNVSWNFSLEFLTKLSISGIERDHLRGILRGCPVLQDLEYHVDEANYDSDILSPEEDLSVVKGSLQRLCYSVLRNSFYEEIVILEEDYYPSWATLLALKTLEIPRLIIYGPVEEYDYEAGQENEDQGAFKMELTTPEDFMSRLPQTVETLRIGCIFSWPAMYRDAVALAREAPIRFPHLRNLHLELDWPCIPQDENMHLVRIFAESRITCTVASCRQGSSLDSSAQIKYIDSPDRVGV</sequence>
<proteinExistence type="predicted"/>
<dbReference type="OrthoDB" id="2520703at2759"/>
<keyword evidence="2" id="KW-1185">Reference proteome</keyword>
<dbReference type="AlphaFoldDB" id="A0A395SY05"/>
<evidence type="ECO:0000313" key="2">
    <source>
        <dbReference type="Proteomes" id="UP000266234"/>
    </source>
</evidence>
<dbReference type="EMBL" id="PXOG01000096">
    <property type="protein sequence ID" value="RGP77361.1"/>
    <property type="molecule type" value="Genomic_DNA"/>
</dbReference>
<protein>
    <submittedName>
        <fullName evidence="1">Ammonia transport outward 2</fullName>
    </submittedName>
</protein>
<name>A0A395SY05_9HYPO</name>